<keyword evidence="1" id="KW-0677">Repeat</keyword>
<dbReference type="SUPFAM" id="SSF48403">
    <property type="entry name" value="Ankyrin repeat"/>
    <property type="match status" value="1"/>
</dbReference>
<evidence type="ECO:0000313" key="6">
    <source>
        <dbReference type="Proteomes" id="UP000277236"/>
    </source>
</evidence>
<accession>A0A3M4LT16</accession>
<evidence type="ECO:0000256" key="2">
    <source>
        <dbReference type="ARBA" id="ARBA00023043"/>
    </source>
</evidence>
<keyword evidence="2 3" id="KW-0040">ANK repeat</keyword>
<evidence type="ECO:0000256" key="3">
    <source>
        <dbReference type="PROSITE-ProRule" id="PRU00023"/>
    </source>
</evidence>
<dbReference type="AlphaFoldDB" id="A0A3M4LT16"/>
<dbReference type="Pfam" id="PF00023">
    <property type="entry name" value="Ank"/>
    <property type="match status" value="2"/>
</dbReference>
<dbReference type="SMART" id="SM00248">
    <property type="entry name" value="ANK"/>
    <property type="match status" value="3"/>
</dbReference>
<feature type="region of interest" description="Disordered" evidence="4">
    <location>
        <begin position="408"/>
        <end position="433"/>
    </location>
</feature>
<evidence type="ECO:0000256" key="4">
    <source>
        <dbReference type="SAM" id="MobiDB-lite"/>
    </source>
</evidence>
<comment type="caution">
    <text evidence="5">The sequence shown here is derived from an EMBL/GenBank/DDBJ whole genome shotgun (WGS) entry which is preliminary data.</text>
</comment>
<feature type="repeat" description="ANK" evidence="3">
    <location>
        <begin position="207"/>
        <end position="229"/>
    </location>
</feature>
<dbReference type="Proteomes" id="UP000277236">
    <property type="component" value="Unassembled WGS sequence"/>
</dbReference>
<dbReference type="InterPro" id="IPR002110">
    <property type="entry name" value="Ankyrin_rpt"/>
</dbReference>
<dbReference type="Gene3D" id="1.25.40.20">
    <property type="entry name" value="Ankyrin repeat-containing domain"/>
    <property type="match status" value="1"/>
</dbReference>
<dbReference type="RefSeq" id="WP_122316914.1">
    <property type="nucleotide sequence ID" value="NZ_RBRE01000061.1"/>
</dbReference>
<evidence type="ECO:0000313" key="5">
    <source>
        <dbReference type="EMBL" id="RMQ44131.1"/>
    </source>
</evidence>
<dbReference type="PROSITE" id="PS50297">
    <property type="entry name" value="ANK_REP_REGION"/>
    <property type="match status" value="2"/>
</dbReference>
<dbReference type="EMBL" id="RBRE01000061">
    <property type="protein sequence ID" value="RMQ44131.1"/>
    <property type="molecule type" value="Genomic_DNA"/>
</dbReference>
<dbReference type="InterPro" id="IPR036770">
    <property type="entry name" value="Ankyrin_rpt-contain_sf"/>
</dbReference>
<dbReference type="OrthoDB" id="5787340at2"/>
<name>A0A3M4LT16_PSECI</name>
<dbReference type="PROSITE" id="PS50088">
    <property type="entry name" value="ANK_REPEAT"/>
    <property type="match status" value="2"/>
</dbReference>
<dbReference type="PRINTS" id="PR01415">
    <property type="entry name" value="ANKYRIN"/>
</dbReference>
<dbReference type="PANTHER" id="PTHR24124">
    <property type="entry name" value="ANKYRIN REPEAT FAMILY A"/>
    <property type="match status" value="1"/>
</dbReference>
<evidence type="ECO:0000256" key="1">
    <source>
        <dbReference type="ARBA" id="ARBA00022737"/>
    </source>
</evidence>
<gene>
    <name evidence="5" type="ORF">ALQ04_00370</name>
</gene>
<reference evidence="5 6" key="1">
    <citation type="submission" date="2018-08" db="EMBL/GenBank/DDBJ databases">
        <title>Recombination of ecologically and evolutionarily significant loci maintains genetic cohesion in the Pseudomonas syringae species complex.</title>
        <authorList>
            <person name="Dillon M."/>
            <person name="Thakur S."/>
            <person name="Almeida R.N.D."/>
            <person name="Weir B.S."/>
            <person name="Guttman D.S."/>
        </authorList>
    </citation>
    <scope>NUCLEOTIDE SEQUENCE [LARGE SCALE GENOMIC DNA]</scope>
    <source>
        <strain evidence="5 6">ICMP 3353</strain>
    </source>
</reference>
<sequence length="433" mass="48165">MSQPYSTIVRTPKAAVAYLAVDLRAISPETQANFSKFIGEFAELWAYKTPQQRPATLWMKDNWDTGVGSSPELHLAGSSKLPNGFLRQLANHLSQWIGTPLRVKGHVIIEANDDWRPICHWQDGKAWTWNDLHHWQDRDQSPAAHDPSSLSIDQDGYFGQRAPKHYSAQQLNTRAFKTACESGDKEDLGEYLREQRYILSDAEAYENGNTPLHLAAAAGDLEACEALLRFVPDDVLNERHQTPLIYLADIRGKHPHGAVVSRLQPTVDFTDAKGRTALMYAARGAHVRSRAGHLTLVKALLSAGAEVTAIDSDGLTALGWAKKDLSLAKPDANSEVVDYLQRHYYLVEMERFFRTHYTHQFNTKGVMHIEPVNSSSLHTVANPENALPISSNAPLRSKTRLHSLEGVAEPLSSQAVPAQGRVSLRDATPHHET</sequence>
<dbReference type="GO" id="GO:0010468">
    <property type="term" value="P:regulation of gene expression"/>
    <property type="evidence" value="ECO:0007669"/>
    <property type="project" value="TreeGrafter"/>
</dbReference>
<organism evidence="5 6">
    <name type="scientific">Pseudomonas cichorii</name>
    <dbReference type="NCBI Taxonomy" id="36746"/>
    <lineage>
        <taxon>Bacteria</taxon>
        <taxon>Pseudomonadati</taxon>
        <taxon>Pseudomonadota</taxon>
        <taxon>Gammaproteobacteria</taxon>
        <taxon>Pseudomonadales</taxon>
        <taxon>Pseudomonadaceae</taxon>
        <taxon>Pseudomonas</taxon>
    </lineage>
</organism>
<proteinExistence type="predicted"/>
<protein>
    <submittedName>
        <fullName evidence="5">Uncharacterized protein</fullName>
    </submittedName>
</protein>
<feature type="repeat" description="ANK" evidence="3">
    <location>
        <begin position="273"/>
        <end position="312"/>
    </location>
</feature>
<dbReference type="PANTHER" id="PTHR24124:SF14">
    <property type="entry name" value="CHROMOSOME UNDETERMINED SCAFFOLD_25, WHOLE GENOME SHOTGUN SEQUENCE"/>
    <property type="match status" value="1"/>
</dbReference>
<feature type="compositionally biased region" description="Basic and acidic residues" evidence="4">
    <location>
        <begin position="423"/>
        <end position="433"/>
    </location>
</feature>